<dbReference type="RefSeq" id="WP_184867067.1">
    <property type="nucleotide sequence ID" value="NZ_JACHIR010000001.1"/>
</dbReference>
<reference evidence="2 3" key="1">
    <citation type="submission" date="2020-08" db="EMBL/GenBank/DDBJ databases">
        <title>Sequencing the genomes of 1000 actinobacteria strains.</title>
        <authorList>
            <person name="Klenk H.-P."/>
        </authorList>
    </citation>
    <scope>NUCLEOTIDE SEQUENCE [LARGE SCALE GENOMIC DNA]</scope>
    <source>
        <strain evidence="2 3">DSM 43851</strain>
    </source>
</reference>
<sequence>MSSRRWAIAALLTVTMGAVPVVAQAAPTAPTPHTALPSQPTLAGKFVPVKPARLLDTRDGTGAHGIVAPLGPNSGLPLDVADITGNPSVTPTAVVLNVTVTNGSQDSFLSVSPTSFTPPSSNVNFRAGQTVPNLVTVQVDSDSPVYLFNHAGTADVIADVFGYYTLDRAGSSFNTVSPTRLLDTREGTGAIGPGATLPLQVTGRNSIPASGVTAVQLNVTVTDPTATGFLSVFPSGTPLPNVSNLNFAAGDTVANSVLVPVGPDGRIDLYNRFGRVDVVVDISGYYTGNPPGTVPQGGVYESTDSPTRVLDTRSDGGPLGVGESRALTVSGLRSMAIGRPIAVVLNVTVVNPTASGFVTVYPTGSPVPTASNIDFGPGQTLSNLVVVPVGADGRINLYNRFGQVDLVVDMFGYFQAGPDLSVESVGFAQSTVDATAGGAAVDVNWTVANRNTNATYVGGSIILRRLGAQPDTYFGQPVIESFGPNTCCGSATKVSGDAHRSSYTYRLPVPAVSNSTTTRWVVSAVEFRDELGNLLVASGHDLDDFHPVLTATTTVGGKAPTYQRITYQTQGRPYLYAGSTTYAVFQFDAQDESEGFWQGAITLTGPAGQTLTRTFGQVAVDGNELSSPCQGWKTSQQCSVPVVFPKGIGTGQWAVSKLVLTSDAGTTAVYDHLSTAVITVTDNSSVQASGFAVTPNPVDTWRSDVDLTLWTHISGARQGVSQIFVDADCAVLTSTPTVGPDSYSIPLRIYRGSSYCGVNGIAVVDGAGNVALYGKRYLGAPDPGLVVNRVPDTTPPSVSSVSVSPATVPASQVASTRCFVTAHAAIGMAAINGYSQAVYNATGQIVGQSFGGIGQAADGTVTFEVYLNSPAPPGVYTIGFSLTDEGHLTTAYGPPNGQPMPGGPLTITVTDG</sequence>
<evidence type="ECO:0000256" key="1">
    <source>
        <dbReference type="SAM" id="SignalP"/>
    </source>
</evidence>
<feature type="signal peptide" evidence="1">
    <location>
        <begin position="1"/>
        <end position="25"/>
    </location>
</feature>
<evidence type="ECO:0000313" key="3">
    <source>
        <dbReference type="Proteomes" id="UP000585638"/>
    </source>
</evidence>
<dbReference type="EMBL" id="JACHIR010000001">
    <property type="protein sequence ID" value="MBB5895253.1"/>
    <property type="molecule type" value="Genomic_DNA"/>
</dbReference>
<name>A0A7W9NKH0_9PSEU</name>
<gene>
    <name evidence="2" type="ORF">BJ998_006449</name>
</gene>
<comment type="caution">
    <text evidence="2">The sequence shown here is derived from an EMBL/GenBank/DDBJ whole genome shotgun (WGS) entry which is preliminary data.</text>
</comment>
<dbReference type="Proteomes" id="UP000585638">
    <property type="component" value="Unassembled WGS sequence"/>
</dbReference>
<organism evidence="2 3">
    <name type="scientific">Kutzneria kofuensis</name>
    <dbReference type="NCBI Taxonomy" id="103725"/>
    <lineage>
        <taxon>Bacteria</taxon>
        <taxon>Bacillati</taxon>
        <taxon>Actinomycetota</taxon>
        <taxon>Actinomycetes</taxon>
        <taxon>Pseudonocardiales</taxon>
        <taxon>Pseudonocardiaceae</taxon>
        <taxon>Kutzneria</taxon>
    </lineage>
</organism>
<accession>A0A7W9NKH0</accession>
<proteinExistence type="predicted"/>
<protein>
    <submittedName>
        <fullName evidence="2">Uncharacterized protein</fullName>
    </submittedName>
</protein>
<evidence type="ECO:0000313" key="2">
    <source>
        <dbReference type="EMBL" id="MBB5895253.1"/>
    </source>
</evidence>
<keyword evidence="1" id="KW-0732">Signal</keyword>
<keyword evidence="3" id="KW-1185">Reference proteome</keyword>
<dbReference type="AlphaFoldDB" id="A0A7W9NKH0"/>
<feature type="chain" id="PRO_5031311720" evidence="1">
    <location>
        <begin position="26"/>
        <end position="912"/>
    </location>
</feature>